<proteinExistence type="predicted"/>
<dbReference type="OrthoDB" id="8100143at2"/>
<gene>
    <name evidence="1" type="ORF">SAMN02927914_00151</name>
</gene>
<reference evidence="1 2" key="1">
    <citation type="submission" date="2016-10" db="EMBL/GenBank/DDBJ databases">
        <authorList>
            <person name="de Groot N.N."/>
        </authorList>
    </citation>
    <scope>NUCLEOTIDE SEQUENCE [LARGE SCALE GENOMIC DNA]</scope>
    <source>
        <strain evidence="1 2">CGMCC 1.12097</strain>
    </source>
</reference>
<protein>
    <submittedName>
        <fullName evidence="1">Uncharacterized protein</fullName>
    </submittedName>
</protein>
<evidence type="ECO:0000313" key="2">
    <source>
        <dbReference type="Proteomes" id="UP000198588"/>
    </source>
</evidence>
<accession>A0A1G5V277</accession>
<dbReference type="STRING" id="1165689.SAMN02927914_00151"/>
<sequence length="97" mass="10811">MTPHRCAMPECPNEATGIFCPDHYVKLQPSQAKWLVRWQIKMMRCVDADTKQHMREQLHGYTQEAVRAIQSSEAISQAATASARCLTAGANQPQAAL</sequence>
<dbReference type="EMBL" id="FMXM01000002">
    <property type="protein sequence ID" value="SDA39486.1"/>
    <property type="molecule type" value="Genomic_DNA"/>
</dbReference>
<dbReference type="Proteomes" id="UP000198588">
    <property type="component" value="Unassembled WGS sequence"/>
</dbReference>
<dbReference type="AlphaFoldDB" id="A0A1G5V277"/>
<name>A0A1G5V277_9HYPH</name>
<organism evidence="1 2">
    <name type="scientific">Mesorhizobium qingshengii</name>
    <dbReference type="NCBI Taxonomy" id="1165689"/>
    <lineage>
        <taxon>Bacteria</taxon>
        <taxon>Pseudomonadati</taxon>
        <taxon>Pseudomonadota</taxon>
        <taxon>Alphaproteobacteria</taxon>
        <taxon>Hyphomicrobiales</taxon>
        <taxon>Phyllobacteriaceae</taxon>
        <taxon>Mesorhizobium</taxon>
    </lineage>
</organism>
<dbReference type="RefSeq" id="WP_143019368.1">
    <property type="nucleotide sequence ID" value="NZ_FMXM01000002.1"/>
</dbReference>
<evidence type="ECO:0000313" key="1">
    <source>
        <dbReference type="EMBL" id="SDA39486.1"/>
    </source>
</evidence>